<gene>
    <name evidence="1" type="ordered locus">Acin_0331</name>
</gene>
<keyword evidence="2" id="KW-1185">Reference proteome</keyword>
<evidence type="ECO:0000313" key="1">
    <source>
        <dbReference type="EMBL" id="AEQ21575.1"/>
    </source>
</evidence>
<dbReference type="PATRIC" id="fig|568816.4.peg.324"/>
<protein>
    <submittedName>
        <fullName evidence="1">Uncharacterized protein</fullName>
    </submittedName>
</protein>
<dbReference type="STRING" id="568816.Acin_0331"/>
<name>G4Q846_ACIIR</name>
<dbReference type="EMBL" id="CP003058">
    <property type="protein sequence ID" value="AEQ21575.1"/>
    <property type="molecule type" value="Genomic_DNA"/>
</dbReference>
<dbReference type="Proteomes" id="UP000007093">
    <property type="component" value="Chromosome"/>
</dbReference>
<dbReference type="HOGENOM" id="CLU_3039420_0_0_9"/>
<dbReference type="InParanoid" id="G4Q846"/>
<dbReference type="KEGG" id="ain:Acin_0331"/>
<accession>G4Q846</accession>
<evidence type="ECO:0000313" key="2">
    <source>
        <dbReference type="Proteomes" id="UP000007093"/>
    </source>
</evidence>
<reference evidence="1 2" key="1">
    <citation type="journal article" date="2011" name="J. Bacteriol.">
        <title>Complete genome sequence of Acidaminococcus intestini RYC-MR95, a Gram-negative bacterium from the phylum Firmicutes.</title>
        <authorList>
            <person name="D'Auria G."/>
            <person name="Galan J.C."/>
            <person name="Rodriguez-Alcayna M."/>
            <person name="Moya A."/>
            <person name="Baquero F."/>
            <person name="Latorre A."/>
        </authorList>
    </citation>
    <scope>NUCLEOTIDE SEQUENCE [LARGE SCALE GENOMIC DNA]</scope>
    <source>
        <strain evidence="1 2">RyC-MR95</strain>
    </source>
</reference>
<organism evidence="1 2">
    <name type="scientific">Acidaminococcus intestini (strain RyC-MR95)</name>
    <dbReference type="NCBI Taxonomy" id="568816"/>
    <lineage>
        <taxon>Bacteria</taxon>
        <taxon>Bacillati</taxon>
        <taxon>Bacillota</taxon>
        <taxon>Negativicutes</taxon>
        <taxon>Acidaminococcales</taxon>
        <taxon>Acidaminococcaceae</taxon>
        <taxon>Acidaminococcus</taxon>
    </lineage>
</organism>
<dbReference type="AlphaFoldDB" id="G4Q846"/>
<proteinExistence type="predicted"/>
<sequence>MGTWAVRFLGCPMERKDHGETSFFVWNNMIPLFYYSLKKSEIGNVKKVWKKGTF</sequence>